<evidence type="ECO:0008006" key="3">
    <source>
        <dbReference type="Google" id="ProtNLM"/>
    </source>
</evidence>
<dbReference type="Proteomes" id="UP001336835">
    <property type="component" value="Unassembled WGS sequence"/>
</dbReference>
<evidence type="ECO:0000313" key="2">
    <source>
        <dbReference type="Proteomes" id="UP001336835"/>
    </source>
</evidence>
<keyword evidence="2" id="KW-1185">Reference proteome</keyword>
<protein>
    <recommendedName>
        <fullName evidence="3">Lipoprotein</fullName>
    </recommendedName>
</protein>
<dbReference type="PROSITE" id="PS51257">
    <property type="entry name" value="PROKAR_LIPOPROTEIN"/>
    <property type="match status" value="1"/>
</dbReference>
<dbReference type="RefSeq" id="WP_330109213.1">
    <property type="nucleotide sequence ID" value="NZ_JAZDQT010000003.1"/>
</dbReference>
<dbReference type="EMBL" id="JAZDQT010000003">
    <property type="protein sequence ID" value="MEE1946926.1"/>
    <property type="molecule type" value="Genomic_DNA"/>
</dbReference>
<comment type="caution">
    <text evidence="1">The sequence shown here is derived from an EMBL/GenBank/DDBJ whole genome shotgun (WGS) entry which is preliminary data.</text>
</comment>
<evidence type="ECO:0000313" key="1">
    <source>
        <dbReference type="EMBL" id="MEE1946926.1"/>
    </source>
</evidence>
<accession>A0ABU7IC32</accession>
<organism evidence="1 2">
    <name type="scientific">Pedobacter albus</name>
    <dbReference type="NCBI Taxonomy" id="3113905"/>
    <lineage>
        <taxon>Bacteria</taxon>
        <taxon>Pseudomonadati</taxon>
        <taxon>Bacteroidota</taxon>
        <taxon>Sphingobacteriia</taxon>
        <taxon>Sphingobacteriales</taxon>
        <taxon>Sphingobacteriaceae</taxon>
        <taxon>Pedobacter</taxon>
    </lineage>
</organism>
<reference evidence="1 2" key="1">
    <citation type="submission" date="2024-01" db="EMBL/GenBank/DDBJ databases">
        <title>Pedobacter sp. nov., isolated from fresh soil.</title>
        <authorList>
            <person name="Le N.T.T."/>
        </authorList>
    </citation>
    <scope>NUCLEOTIDE SEQUENCE [LARGE SCALE GENOMIC DNA]</scope>
    <source>
        <strain evidence="1 2">KR3-3</strain>
    </source>
</reference>
<gene>
    <name evidence="1" type="ORF">VRU48_17500</name>
</gene>
<sequence length="335" mass="38664">MRYKYILFLIILLIGCQQKREVNTTFYYWKTVYKQNADESKYLQQLHSKRLYVRIMDVDGRSEPIPVAPISFADPLPDTLGIIPVVYIVNEVFKEKTDEQVKRLASNVMRFVKGKVAQAGKKGYRELQLDCDWTASTKKQYFLFLTEVAKLNADRQLSATLRLHQLKNQASMGIPPVNKVLLMCYNMGNLRKYGKQNSILEIAELQKYAGKNLGYYPMPIDVGLPLFSWAVAFRGGQYIGIAKRLELNDLKDPALFGLDAEGLYQAKTDLPQFGLKKNDEIRYEESKPAEVREVAQYLSRYLSEKPLNLVFYHLDSTILKNYPPHELEKIGDLLR</sequence>
<name>A0ABU7IC32_9SPHI</name>
<proteinExistence type="predicted"/>